<dbReference type="CDD" id="cd00728">
    <property type="entry name" value="malate_synt_G"/>
    <property type="match status" value="1"/>
</dbReference>
<keyword evidence="20" id="KW-1185">Reference proteome</keyword>
<evidence type="ECO:0000256" key="1">
    <source>
        <dbReference type="ARBA" id="ARBA00001946"/>
    </source>
</evidence>
<evidence type="ECO:0000259" key="16">
    <source>
        <dbReference type="Pfam" id="PF20656"/>
    </source>
</evidence>
<evidence type="ECO:0000256" key="9">
    <source>
        <dbReference type="ARBA" id="ARBA00047918"/>
    </source>
</evidence>
<evidence type="ECO:0000256" key="6">
    <source>
        <dbReference type="ARBA" id="ARBA00022723"/>
    </source>
</evidence>
<feature type="domain" description="Malate synthase G alpha-beta insertion" evidence="17">
    <location>
        <begin position="160"/>
        <end position="234"/>
    </location>
</feature>
<dbReference type="InterPro" id="IPR006253">
    <property type="entry name" value="Malate_synthG"/>
</dbReference>
<comment type="subunit">
    <text evidence="11">Monomer.</text>
</comment>
<comment type="similarity">
    <text evidence="11 14">Belongs to the malate synthase family. GlcB subfamily.</text>
</comment>
<dbReference type="Pfam" id="PF20659">
    <property type="entry name" value="MS_C"/>
    <property type="match status" value="1"/>
</dbReference>
<feature type="binding site" evidence="11">
    <location>
        <begin position="125"/>
        <end position="126"/>
    </location>
    <ligand>
        <name>acetyl-CoA</name>
        <dbReference type="ChEBI" id="CHEBI:57288"/>
    </ligand>
</feature>
<dbReference type="Pfam" id="PF20656">
    <property type="entry name" value="MS_N"/>
    <property type="match status" value="1"/>
</dbReference>
<evidence type="ECO:0000256" key="14">
    <source>
        <dbReference type="RuleBase" id="RU003572"/>
    </source>
</evidence>
<dbReference type="InterPro" id="IPR001465">
    <property type="entry name" value="Malate_synthase_TIM"/>
</dbReference>
<dbReference type="Gene3D" id="1.20.1220.12">
    <property type="entry name" value="Malate synthase, domain III"/>
    <property type="match status" value="1"/>
</dbReference>
<evidence type="ECO:0000256" key="8">
    <source>
        <dbReference type="ARBA" id="ARBA00023097"/>
    </source>
</evidence>
<comment type="caution">
    <text evidence="11">Lacks conserved residue(s) required for the propagation of feature annotation.</text>
</comment>
<dbReference type="InterPro" id="IPR011076">
    <property type="entry name" value="Malate_synth_sf"/>
</dbReference>
<dbReference type="InterPro" id="IPR048357">
    <property type="entry name" value="MSG_insertion"/>
</dbReference>
<feature type="binding site" evidence="11">
    <location>
        <position position="312"/>
    </location>
    <ligand>
        <name>acetyl-CoA</name>
        <dbReference type="ChEBI" id="CHEBI:57288"/>
    </ligand>
</feature>
<feature type="active site" description="Proton acceptor" evidence="11 13">
    <location>
        <position position="340"/>
    </location>
</feature>
<dbReference type="PANTHER" id="PTHR42739:SF1">
    <property type="entry name" value="MALATE SYNTHASE G"/>
    <property type="match status" value="1"/>
</dbReference>
<organism evidence="19 20">
    <name type="scientific">Paraburkholderia elongata</name>
    <dbReference type="NCBI Taxonomy" id="2675747"/>
    <lineage>
        <taxon>Bacteria</taxon>
        <taxon>Pseudomonadati</taxon>
        <taxon>Pseudomonadota</taxon>
        <taxon>Betaproteobacteria</taxon>
        <taxon>Burkholderiales</taxon>
        <taxon>Burkholderiaceae</taxon>
        <taxon>Paraburkholderia</taxon>
    </lineage>
</organism>
<dbReference type="GO" id="GO:0006099">
    <property type="term" value="P:tricarboxylic acid cycle"/>
    <property type="evidence" value="ECO:0007669"/>
    <property type="project" value="UniProtKB-KW"/>
</dbReference>
<keyword evidence="6 11" id="KW-0479">Metal-binding</keyword>
<evidence type="ECO:0000256" key="11">
    <source>
        <dbReference type="HAMAP-Rule" id="MF_00641"/>
    </source>
</evidence>
<dbReference type="InterPro" id="IPR044856">
    <property type="entry name" value="Malate_synth_C_sf"/>
</dbReference>
<comment type="subcellular location">
    <subcellularLocation>
        <location evidence="11 14">Cytoplasm</location>
    </subcellularLocation>
</comment>
<dbReference type="GO" id="GO:0004474">
    <property type="term" value="F:malate synthase activity"/>
    <property type="evidence" value="ECO:0007669"/>
    <property type="project" value="UniProtKB-UniRule"/>
</dbReference>
<feature type="domain" description="Malate synthase TIM barrel" evidence="15">
    <location>
        <begin position="337"/>
        <end position="571"/>
    </location>
</feature>
<dbReference type="GO" id="GO:0005829">
    <property type="term" value="C:cytosol"/>
    <property type="evidence" value="ECO:0007669"/>
    <property type="project" value="TreeGrafter"/>
</dbReference>
<name>A0A972SHW7_9BURK</name>
<comment type="cofactor">
    <cofactor evidence="1 11">
        <name>Mg(2+)</name>
        <dbReference type="ChEBI" id="CHEBI:18420"/>
    </cofactor>
</comment>
<dbReference type="RefSeq" id="WP_172164115.1">
    <property type="nucleotide sequence ID" value="NZ_WOEZ01000056.1"/>
</dbReference>
<evidence type="ECO:0000259" key="15">
    <source>
        <dbReference type="Pfam" id="PF01274"/>
    </source>
</evidence>
<dbReference type="Gene3D" id="3.20.20.360">
    <property type="entry name" value="Malate synthase, domain 3"/>
    <property type="match status" value="2"/>
</dbReference>
<dbReference type="Proteomes" id="UP000655523">
    <property type="component" value="Unassembled WGS sequence"/>
</dbReference>
<dbReference type="GO" id="GO:0006097">
    <property type="term" value="P:glyoxylate cycle"/>
    <property type="evidence" value="ECO:0007669"/>
    <property type="project" value="UniProtKB-UniRule"/>
</dbReference>
<dbReference type="InterPro" id="IPR046363">
    <property type="entry name" value="MS_N_TIM-barrel_dom"/>
</dbReference>
<feature type="binding site" evidence="11">
    <location>
        <position position="457"/>
    </location>
    <ligand>
        <name>Mg(2+)</name>
        <dbReference type="ChEBI" id="CHEBI:18420"/>
    </ligand>
</feature>
<evidence type="ECO:0000256" key="7">
    <source>
        <dbReference type="ARBA" id="ARBA00022842"/>
    </source>
</evidence>
<feature type="domain" description="Malate synthase C-terminal" evidence="18">
    <location>
        <begin position="593"/>
        <end position="683"/>
    </location>
</feature>
<reference evidence="19 20" key="1">
    <citation type="submission" date="2019-11" db="EMBL/GenBank/DDBJ databases">
        <title>Metabolism of dissolved organic matter in forest soils.</title>
        <authorList>
            <person name="Cyle K.T."/>
            <person name="Wilhelm R.C."/>
            <person name="Martinez C.E."/>
        </authorList>
    </citation>
    <scope>NUCLEOTIDE SEQUENCE [LARGE SCALE GENOMIC DNA]</scope>
    <source>
        <strain evidence="19 20">5N</strain>
    </source>
</reference>
<feature type="binding site" evidence="11">
    <location>
        <position position="275"/>
    </location>
    <ligand>
        <name>acetyl-CoA</name>
        <dbReference type="ChEBI" id="CHEBI:57288"/>
    </ligand>
</feature>
<dbReference type="EC" id="2.3.3.9" evidence="11 12"/>
<dbReference type="InterPro" id="IPR048356">
    <property type="entry name" value="MS_N"/>
</dbReference>
<dbReference type="Pfam" id="PF20658">
    <property type="entry name" value="MSG_insertion"/>
    <property type="match status" value="1"/>
</dbReference>
<evidence type="ECO:0000259" key="18">
    <source>
        <dbReference type="Pfam" id="PF20659"/>
    </source>
</evidence>
<evidence type="ECO:0000256" key="3">
    <source>
        <dbReference type="ARBA" id="ARBA00022490"/>
    </source>
</evidence>
<dbReference type="SUPFAM" id="SSF51645">
    <property type="entry name" value="Malate synthase G"/>
    <property type="match status" value="1"/>
</dbReference>
<dbReference type="NCBIfam" id="NF002825">
    <property type="entry name" value="PRK02999.1"/>
    <property type="match status" value="1"/>
</dbReference>
<dbReference type="AlphaFoldDB" id="A0A972SHW7"/>
<comment type="function">
    <text evidence="10 11">Involved in the glycolate utilization. Catalyzes the condensation and subsequent hydrolysis of acetyl-coenzyme A (acetyl-CoA) and glyoxylate to form malate and CoA.</text>
</comment>
<dbReference type="InterPro" id="IPR048355">
    <property type="entry name" value="MS_C"/>
</dbReference>
<keyword evidence="2 11" id="KW-0329">Glyoxylate bypass</keyword>
<keyword evidence="19" id="KW-0012">Acyltransferase</keyword>
<evidence type="ECO:0000256" key="10">
    <source>
        <dbReference type="ARBA" id="ARBA00054368"/>
    </source>
</evidence>
<feature type="binding site" evidence="11">
    <location>
        <position position="118"/>
    </location>
    <ligand>
        <name>acetyl-CoA</name>
        <dbReference type="ChEBI" id="CHEBI:57288"/>
    </ligand>
</feature>
<evidence type="ECO:0000256" key="12">
    <source>
        <dbReference type="NCBIfam" id="TIGR01345"/>
    </source>
</evidence>
<feature type="binding site" evidence="11">
    <location>
        <position position="429"/>
    </location>
    <ligand>
        <name>glyoxylate</name>
        <dbReference type="ChEBI" id="CHEBI:36655"/>
    </ligand>
</feature>
<feature type="binding site" evidence="11">
    <location>
        <position position="429"/>
    </location>
    <ligand>
        <name>Mg(2+)</name>
        <dbReference type="ChEBI" id="CHEBI:18420"/>
    </ligand>
</feature>
<feature type="active site" description="Proton donor" evidence="11 13">
    <location>
        <position position="633"/>
    </location>
</feature>
<keyword evidence="7 11" id="KW-0460">Magnesium</keyword>
<feature type="domain" description="Malate synthase N-terminal" evidence="16">
    <location>
        <begin position="18"/>
        <end position="75"/>
    </location>
</feature>
<dbReference type="Pfam" id="PF01274">
    <property type="entry name" value="MS_TIM-barrel"/>
    <property type="match status" value="1"/>
</dbReference>
<comment type="pathway">
    <text evidence="11 14">Carbohydrate metabolism; glyoxylate cycle; (S)-malate from isocitrate: step 2/2.</text>
</comment>
<sequence length="724" mass="78973">MTQMNPRGGLQVAANLDQFVETEALPGTGLDSAAFWSGFDALVHELAPKNRALLAERDRLQTELDTWHRANPGTVRDLRAYRAFLEGIGYIVPPPASVKATTDHVDTEIAEQAGPQLVVPLSNQRYALNAANARWGSLYDALYGTDAIPETNGADKQKAFNPVRGAAVIAYARKFLDQAAPLANGSHVDATLYGVEGGKLVVTLKSGKTELKTPAQFIGYQGDASAPSAVLLKHNGLHFEIQIDANDSIGKTDSAHVKDVLVEAAVSTIIDCEDSVAAVDADDKVQLYRNWLGLMNGTLTEEVTKGGKTFTRSLNTDRVYTAANGTAPIVLHGRSLLFVRNVGHLMTNPAVLTKDGKEIPEGILDGVITTLCALHDRKHKLNPRTGSIYIVKPKMHGPAEVAFASELFARVEDLFKLPRNTIKMGIMDEERRTSVNLLACIGEASERVAFINTGFLDRTGDEMHTAMEAGPMMRKGDMKSSAWIAAYERSNVLVGLSAGLRGRSQIGKGMWAMPDLMHAMLEQKIAHPEAGANTAWVPSPTAATLHALHYHQVDVQAVQQELERTDYAEVRDELLDGLLTIPVVAEAKWSADEIRSEVENNAQGILGYVVRWVDQGVGCSKVPDIHNVGLMEDRATLRISSQHIANWLYHGVVTRELVEETFKRMAKVVDEQNAGDPHYKPMAPGFDTLAFKAARALVFDGRQQPSGYTEPLLHKFRTTLKATA</sequence>
<evidence type="ECO:0000313" key="20">
    <source>
        <dbReference type="Proteomes" id="UP000655523"/>
    </source>
</evidence>
<feature type="binding site" evidence="11">
    <location>
        <begin position="454"/>
        <end position="457"/>
    </location>
    <ligand>
        <name>glyoxylate</name>
        <dbReference type="ChEBI" id="CHEBI:36655"/>
    </ligand>
</feature>
<keyword evidence="3 11" id="KW-0963">Cytoplasm</keyword>
<evidence type="ECO:0000259" key="17">
    <source>
        <dbReference type="Pfam" id="PF20658"/>
    </source>
</evidence>
<keyword evidence="4 11" id="KW-0816">Tricarboxylic acid cycle</keyword>
<gene>
    <name evidence="11" type="primary">glcB</name>
    <name evidence="19" type="ORF">GNZ13_12150</name>
</gene>
<dbReference type="NCBIfam" id="TIGR01345">
    <property type="entry name" value="malate_syn_G"/>
    <property type="match status" value="1"/>
</dbReference>
<comment type="caution">
    <text evidence="19">The sequence shown here is derived from an EMBL/GenBank/DDBJ whole genome shotgun (WGS) entry which is preliminary data.</text>
</comment>
<comment type="catalytic activity">
    <reaction evidence="9 11 14">
        <text>glyoxylate + acetyl-CoA + H2O = (S)-malate + CoA + H(+)</text>
        <dbReference type="Rhea" id="RHEA:18181"/>
        <dbReference type="ChEBI" id="CHEBI:15377"/>
        <dbReference type="ChEBI" id="CHEBI:15378"/>
        <dbReference type="ChEBI" id="CHEBI:15589"/>
        <dbReference type="ChEBI" id="CHEBI:36655"/>
        <dbReference type="ChEBI" id="CHEBI:57287"/>
        <dbReference type="ChEBI" id="CHEBI:57288"/>
        <dbReference type="EC" id="2.3.3.9"/>
    </reaction>
</comment>
<proteinExistence type="inferred from homology"/>
<evidence type="ECO:0000256" key="13">
    <source>
        <dbReference type="PIRSR" id="PIRSR601465-50"/>
    </source>
</evidence>
<dbReference type="FunFam" id="3.20.20.360:FF:000002">
    <property type="entry name" value="Malate synthase G"/>
    <property type="match status" value="1"/>
</dbReference>
<dbReference type="GO" id="GO:0000287">
    <property type="term" value="F:magnesium ion binding"/>
    <property type="evidence" value="ECO:0007669"/>
    <property type="project" value="TreeGrafter"/>
</dbReference>
<keyword evidence="5 11" id="KW-0808">Transferase</keyword>
<feature type="binding site" evidence="11">
    <location>
        <position position="538"/>
    </location>
    <ligand>
        <name>acetyl-CoA</name>
        <dbReference type="ChEBI" id="CHEBI:57288"/>
    </ligand>
</feature>
<dbReference type="EMBL" id="WOEZ01000056">
    <property type="protein sequence ID" value="NPT55332.1"/>
    <property type="molecule type" value="Genomic_DNA"/>
</dbReference>
<evidence type="ECO:0000256" key="4">
    <source>
        <dbReference type="ARBA" id="ARBA00022532"/>
    </source>
</evidence>
<dbReference type="PANTHER" id="PTHR42739">
    <property type="entry name" value="MALATE SYNTHASE G"/>
    <property type="match status" value="1"/>
</dbReference>
<protein>
    <recommendedName>
        <fullName evidence="11 12">Malate synthase G</fullName>
        <ecNumber evidence="11 12">2.3.3.9</ecNumber>
    </recommendedName>
</protein>
<feature type="binding site" evidence="11">
    <location>
        <position position="340"/>
    </location>
    <ligand>
        <name>glyoxylate</name>
        <dbReference type="ChEBI" id="CHEBI:36655"/>
    </ligand>
</feature>
<keyword evidence="8 11" id="KW-0558">Oxidation</keyword>
<evidence type="ECO:0000313" key="19">
    <source>
        <dbReference type="EMBL" id="NPT55332.1"/>
    </source>
</evidence>
<feature type="modified residue" description="Cysteine sulfenic acid (-SOH)" evidence="11">
    <location>
        <position position="619"/>
    </location>
</feature>
<dbReference type="HAMAP" id="MF_00641">
    <property type="entry name" value="Malate_synth_G"/>
    <property type="match status" value="1"/>
</dbReference>
<dbReference type="GO" id="GO:0009436">
    <property type="term" value="P:glyoxylate catabolic process"/>
    <property type="evidence" value="ECO:0007669"/>
    <property type="project" value="TreeGrafter"/>
</dbReference>
<evidence type="ECO:0000256" key="2">
    <source>
        <dbReference type="ARBA" id="ARBA00022435"/>
    </source>
</evidence>
<accession>A0A972SHW7</accession>
<evidence type="ECO:0000256" key="5">
    <source>
        <dbReference type="ARBA" id="ARBA00022679"/>
    </source>
</evidence>